<sequence length="61" mass="7047">QQKIENYLDKAKTTIEKKQEMLNEIKNSLPTNSTLKQKMDIIKENLRQQNATTTATSPINQ</sequence>
<protein>
    <submittedName>
        <fullName evidence="2">Uncharacterized protein</fullName>
    </submittedName>
</protein>
<dbReference type="AlphaFoldDB" id="A0A2M7DE26"/>
<feature type="coiled-coil region" evidence="1">
    <location>
        <begin position="4"/>
        <end position="52"/>
    </location>
</feature>
<evidence type="ECO:0000313" key="3">
    <source>
        <dbReference type="Proteomes" id="UP000229030"/>
    </source>
</evidence>
<dbReference type="EMBL" id="PETV01000049">
    <property type="protein sequence ID" value="PIV47123.1"/>
    <property type="molecule type" value="Genomic_DNA"/>
</dbReference>
<gene>
    <name evidence="2" type="ORF">COS21_01670</name>
</gene>
<organism evidence="2 3">
    <name type="scientific">bacterium (Candidatus Gribaldobacteria) CG02_land_8_20_14_3_00_41_15</name>
    <dbReference type="NCBI Taxonomy" id="2014270"/>
    <lineage>
        <taxon>Bacteria</taxon>
        <taxon>Candidatus Gribaldobacteria</taxon>
    </lineage>
</organism>
<dbReference type="Proteomes" id="UP000229030">
    <property type="component" value="Unassembled WGS sequence"/>
</dbReference>
<evidence type="ECO:0000256" key="1">
    <source>
        <dbReference type="SAM" id="Coils"/>
    </source>
</evidence>
<keyword evidence="1" id="KW-0175">Coiled coil</keyword>
<accession>A0A2M7DE26</accession>
<name>A0A2M7DE26_9BACT</name>
<feature type="non-terminal residue" evidence="2">
    <location>
        <position position="1"/>
    </location>
</feature>
<reference evidence="3" key="1">
    <citation type="submission" date="2017-09" db="EMBL/GenBank/DDBJ databases">
        <title>Depth-based differentiation of microbial function through sediment-hosted aquifers and enrichment of novel symbionts in the deep terrestrial subsurface.</title>
        <authorList>
            <person name="Probst A.J."/>
            <person name="Ladd B."/>
            <person name="Jarett J.K."/>
            <person name="Geller-Mcgrath D.E."/>
            <person name="Sieber C.M.K."/>
            <person name="Emerson J.B."/>
            <person name="Anantharaman K."/>
            <person name="Thomas B.C."/>
            <person name="Malmstrom R."/>
            <person name="Stieglmeier M."/>
            <person name="Klingl A."/>
            <person name="Woyke T."/>
            <person name="Ryan C.M."/>
            <person name="Banfield J.F."/>
        </authorList>
    </citation>
    <scope>NUCLEOTIDE SEQUENCE [LARGE SCALE GENOMIC DNA]</scope>
</reference>
<proteinExistence type="predicted"/>
<comment type="caution">
    <text evidence="2">The sequence shown here is derived from an EMBL/GenBank/DDBJ whole genome shotgun (WGS) entry which is preliminary data.</text>
</comment>
<evidence type="ECO:0000313" key="2">
    <source>
        <dbReference type="EMBL" id="PIV47123.1"/>
    </source>
</evidence>